<evidence type="ECO:0000256" key="3">
    <source>
        <dbReference type="ARBA" id="ARBA00022833"/>
    </source>
</evidence>
<comment type="subcellular location">
    <subcellularLocation>
        <location evidence="1">Nucleus</location>
    </subcellularLocation>
</comment>
<dbReference type="OrthoDB" id="189997at2759"/>
<keyword evidence="3" id="KW-0862">Zinc</keyword>
<evidence type="ECO:0000256" key="5">
    <source>
        <dbReference type="ARBA" id="ARBA00023125"/>
    </source>
</evidence>
<dbReference type="GO" id="GO:0005634">
    <property type="term" value="C:nucleus"/>
    <property type="evidence" value="ECO:0007669"/>
    <property type="project" value="UniProtKB-SubCell"/>
</dbReference>
<evidence type="ECO:0000256" key="6">
    <source>
        <dbReference type="ARBA" id="ARBA00023163"/>
    </source>
</evidence>
<keyword evidence="11" id="KW-1185">Reference proteome</keyword>
<evidence type="ECO:0000313" key="11">
    <source>
        <dbReference type="Proteomes" id="UP000053328"/>
    </source>
</evidence>
<dbReference type="VEuPathDB" id="FungiDB:PV08_04225"/>
<dbReference type="InterPro" id="IPR007219">
    <property type="entry name" value="XnlR_reg_dom"/>
</dbReference>
<evidence type="ECO:0000256" key="8">
    <source>
        <dbReference type="SAM" id="MobiDB-lite"/>
    </source>
</evidence>
<dbReference type="GO" id="GO:0043565">
    <property type="term" value="F:sequence-specific DNA binding"/>
    <property type="evidence" value="ECO:0007669"/>
    <property type="project" value="TreeGrafter"/>
</dbReference>
<dbReference type="Proteomes" id="UP000053328">
    <property type="component" value="Unassembled WGS sequence"/>
</dbReference>
<keyword evidence="5" id="KW-0238">DNA-binding</keyword>
<keyword evidence="7" id="KW-0539">Nucleus</keyword>
<dbReference type="SMART" id="SM00906">
    <property type="entry name" value="Fungal_trans"/>
    <property type="match status" value="1"/>
</dbReference>
<dbReference type="RefSeq" id="XP_016237250.1">
    <property type="nucleotide sequence ID" value="XM_016378573.1"/>
</dbReference>
<protein>
    <recommendedName>
        <fullName evidence="9">Xylanolytic transcriptional activator regulatory domain-containing protein</fullName>
    </recommendedName>
</protein>
<feature type="domain" description="Xylanolytic transcriptional activator regulatory" evidence="9">
    <location>
        <begin position="264"/>
        <end position="337"/>
    </location>
</feature>
<gene>
    <name evidence="10" type="ORF">PV08_04225</name>
</gene>
<proteinExistence type="predicted"/>
<dbReference type="InterPro" id="IPR052202">
    <property type="entry name" value="Yeast_MetPath_Reg"/>
</dbReference>
<dbReference type="HOGENOM" id="CLU_572416_0_0_1"/>
<dbReference type="GO" id="GO:0000981">
    <property type="term" value="F:DNA-binding transcription factor activity, RNA polymerase II-specific"/>
    <property type="evidence" value="ECO:0007669"/>
    <property type="project" value="TreeGrafter"/>
</dbReference>
<evidence type="ECO:0000256" key="4">
    <source>
        <dbReference type="ARBA" id="ARBA00023015"/>
    </source>
</evidence>
<keyword evidence="4" id="KW-0805">Transcription regulation</keyword>
<dbReference type="GeneID" id="27331308"/>
<dbReference type="GO" id="GO:0006351">
    <property type="term" value="P:DNA-templated transcription"/>
    <property type="evidence" value="ECO:0007669"/>
    <property type="project" value="InterPro"/>
</dbReference>
<feature type="compositionally biased region" description="Low complexity" evidence="8">
    <location>
        <begin position="107"/>
        <end position="118"/>
    </location>
</feature>
<dbReference type="EMBL" id="KN847494">
    <property type="protein sequence ID" value="KIW17034.1"/>
    <property type="molecule type" value="Genomic_DNA"/>
</dbReference>
<dbReference type="PANTHER" id="PTHR47782">
    <property type="entry name" value="ZN(II)2CYS6 TRANSCRIPTION FACTOR (EUROFUNG)-RELATED"/>
    <property type="match status" value="1"/>
</dbReference>
<evidence type="ECO:0000256" key="7">
    <source>
        <dbReference type="ARBA" id="ARBA00023242"/>
    </source>
</evidence>
<evidence type="ECO:0000259" key="9">
    <source>
        <dbReference type="SMART" id="SM00906"/>
    </source>
</evidence>
<name>A0A0D2C0C3_9EURO</name>
<feature type="region of interest" description="Disordered" evidence="8">
    <location>
        <begin position="97"/>
        <end position="119"/>
    </location>
</feature>
<dbReference type="PANTHER" id="PTHR47782:SF12">
    <property type="entry name" value="ZN(II)2CYS6 TRANSCRIPTION FACTOR (EUROFUNG)"/>
    <property type="match status" value="1"/>
</dbReference>
<keyword evidence="6" id="KW-0804">Transcription</keyword>
<accession>A0A0D2C0C3</accession>
<evidence type="ECO:0000256" key="1">
    <source>
        <dbReference type="ARBA" id="ARBA00004123"/>
    </source>
</evidence>
<dbReference type="Pfam" id="PF04082">
    <property type="entry name" value="Fungal_trans"/>
    <property type="match status" value="1"/>
</dbReference>
<dbReference type="AlphaFoldDB" id="A0A0D2C0C3"/>
<sequence>MSTADCVFDVPSDGIPRGSEYVASLEARIASLESELRSVRAFSSPPDQLIPDDGSRQLGGHGAVSLLSGKAPLLILEQFLRLLDGGRGQLHILRGLITQQRTPSPSPSSLQNSPESTSEITSFNMLQGGTTTSEMQASTLPELPSQKVGHLLLETVYLYIQARYCIVDWVQLREWHQRRETICYSTKEDDLDSQTGAYFIWIIYAIGAGFVPNPEYPPKAYFARALKYLHPILTLQNSTTVQALLCLCQFHFRTTVNLYRLPIPRHLSGIIMRLCVELGYHRKASSDVMDPLAIELQKRFFWCAYCFDRLVSTMARRPFGIHDLDIDTPVNVNIESTDSEQLEYLQSRQRAGEDGCQIGGLTSMSSALHHLEFYRLKSRIMTRLFGPHALPPTYEDVQELLSKLDKWMATAPRNCPNSLPQQSEIRKQGFYLQAVLLTMRPVLIQQSVDEHLLLLCAGKAADACEVTLQATSIRCRA</sequence>
<keyword evidence="2" id="KW-0479">Metal-binding</keyword>
<reference evidence="10 11" key="1">
    <citation type="submission" date="2015-01" db="EMBL/GenBank/DDBJ databases">
        <title>The Genome Sequence of Exophiala spinifera CBS89968.</title>
        <authorList>
            <consortium name="The Broad Institute Genomics Platform"/>
            <person name="Cuomo C."/>
            <person name="de Hoog S."/>
            <person name="Gorbushina A."/>
            <person name="Stielow B."/>
            <person name="Teixiera M."/>
            <person name="Abouelleil A."/>
            <person name="Chapman S.B."/>
            <person name="Priest M."/>
            <person name="Young S.K."/>
            <person name="Wortman J."/>
            <person name="Nusbaum C."/>
            <person name="Birren B."/>
        </authorList>
    </citation>
    <scope>NUCLEOTIDE SEQUENCE [LARGE SCALE GENOMIC DNA]</scope>
    <source>
        <strain evidence="10 11">CBS 89968</strain>
    </source>
</reference>
<evidence type="ECO:0000313" key="10">
    <source>
        <dbReference type="EMBL" id="KIW17034.1"/>
    </source>
</evidence>
<dbReference type="GO" id="GO:0008270">
    <property type="term" value="F:zinc ion binding"/>
    <property type="evidence" value="ECO:0007669"/>
    <property type="project" value="InterPro"/>
</dbReference>
<organism evidence="10 11">
    <name type="scientific">Exophiala spinifera</name>
    <dbReference type="NCBI Taxonomy" id="91928"/>
    <lineage>
        <taxon>Eukaryota</taxon>
        <taxon>Fungi</taxon>
        <taxon>Dikarya</taxon>
        <taxon>Ascomycota</taxon>
        <taxon>Pezizomycotina</taxon>
        <taxon>Eurotiomycetes</taxon>
        <taxon>Chaetothyriomycetidae</taxon>
        <taxon>Chaetothyriales</taxon>
        <taxon>Herpotrichiellaceae</taxon>
        <taxon>Exophiala</taxon>
    </lineage>
</organism>
<dbReference type="GO" id="GO:0045944">
    <property type="term" value="P:positive regulation of transcription by RNA polymerase II"/>
    <property type="evidence" value="ECO:0007669"/>
    <property type="project" value="TreeGrafter"/>
</dbReference>
<evidence type="ECO:0000256" key="2">
    <source>
        <dbReference type="ARBA" id="ARBA00022723"/>
    </source>
</evidence>
<dbReference type="CDD" id="cd12148">
    <property type="entry name" value="fungal_TF_MHR"/>
    <property type="match status" value="1"/>
</dbReference>